<feature type="domain" description="Cupin type-2" evidence="1">
    <location>
        <begin position="33"/>
        <end position="102"/>
    </location>
</feature>
<dbReference type="InterPro" id="IPR014710">
    <property type="entry name" value="RmlC-like_jellyroll"/>
</dbReference>
<name>A0A9X9X2A1_9PROT</name>
<dbReference type="InterPro" id="IPR053146">
    <property type="entry name" value="QDO-like"/>
</dbReference>
<protein>
    <submittedName>
        <fullName evidence="2">Cupin domain-containing protein</fullName>
    </submittedName>
</protein>
<reference evidence="2" key="1">
    <citation type="submission" date="2020-01" db="EMBL/GenBank/DDBJ databases">
        <authorList>
            <person name="Rat A."/>
        </authorList>
    </citation>
    <scope>NUCLEOTIDE SEQUENCE</scope>
    <source>
        <strain evidence="2">LMG 31231</strain>
    </source>
</reference>
<keyword evidence="3" id="KW-1185">Reference proteome</keyword>
<evidence type="ECO:0000313" key="3">
    <source>
        <dbReference type="Proteomes" id="UP001138751"/>
    </source>
</evidence>
<dbReference type="Proteomes" id="UP001138751">
    <property type="component" value="Unassembled WGS sequence"/>
</dbReference>
<proteinExistence type="predicted"/>
<organism evidence="2 3">
    <name type="scientific">Neoroseomonas soli</name>
    <dbReference type="NCBI Taxonomy" id="1081025"/>
    <lineage>
        <taxon>Bacteria</taxon>
        <taxon>Pseudomonadati</taxon>
        <taxon>Pseudomonadota</taxon>
        <taxon>Alphaproteobacteria</taxon>
        <taxon>Acetobacterales</taxon>
        <taxon>Acetobacteraceae</taxon>
        <taxon>Neoroseomonas</taxon>
    </lineage>
</organism>
<dbReference type="InterPro" id="IPR013096">
    <property type="entry name" value="Cupin_2"/>
</dbReference>
<accession>A0A9X9X2A1</accession>
<sequence length="143" mass="15582">MESANDRVVRIGGMTLRFRVDETQGAGDLVMFEFEVLPKARVPLAHFHRDVDEAVYGLEGTMTTTVDGTRHEVGPGDVVFIPRGAVHLHENLHEATARALVVLTPGTIGRRYFEEIAAEAGAPSGPNPARMKDIMTRHGLIPA</sequence>
<dbReference type="Pfam" id="PF07883">
    <property type="entry name" value="Cupin_2"/>
    <property type="match status" value="1"/>
</dbReference>
<dbReference type="SUPFAM" id="SSF51182">
    <property type="entry name" value="RmlC-like cupins"/>
    <property type="match status" value="1"/>
</dbReference>
<dbReference type="PANTHER" id="PTHR36440:SF1">
    <property type="entry name" value="PUTATIVE (AFU_ORTHOLOGUE AFUA_8G07350)-RELATED"/>
    <property type="match status" value="1"/>
</dbReference>
<evidence type="ECO:0000313" key="2">
    <source>
        <dbReference type="EMBL" id="MBR0673530.1"/>
    </source>
</evidence>
<dbReference type="PANTHER" id="PTHR36440">
    <property type="entry name" value="PUTATIVE (AFU_ORTHOLOGUE AFUA_8G07350)-RELATED"/>
    <property type="match status" value="1"/>
</dbReference>
<gene>
    <name evidence="2" type="ORF">GXW76_20330</name>
</gene>
<dbReference type="Gene3D" id="2.60.120.10">
    <property type="entry name" value="Jelly Rolls"/>
    <property type="match status" value="1"/>
</dbReference>
<dbReference type="InterPro" id="IPR011051">
    <property type="entry name" value="RmlC_Cupin_sf"/>
</dbReference>
<dbReference type="AlphaFoldDB" id="A0A9X9X2A1"/>
<comment type="caution">
    <text evidence="2">The sequence shown here is derived from an EMBL/GenBank/DDBJ whole genome shotgun (WGS) entry which is preliminary data.</text>
</comment>
<dbReference type="EMBL" id="JAAEDM010000076">
    <property type="protein sequence ID" value="MBR0673530.1"/>
    <property type="molecule type" value="Genomic_DNA"/>
</dbReference>
<reference evidence="2" key="2">
    <citation type="journal article" date="2021" name="Syst. Appl. Microbiol.">
        <title>Roseomonas hellenica sp. nov., isolated from roots of wild-growing Alkanna tinctoria.</title>
        <authorList>
            <person name="Rat A."/>
            <person name="Naranjo H.D."/>
            <person name="Lebbe L."/>
            <person name="Cnockaert M."/>
            <person name="Krigas N."/>
            <person name="Grigoriadou K."/>
            <person name="Maloupa E."/>
            <person name="Willems A."/>
        </authorList>
    </citation>
    <scope>NUCLEOTIDE SEQUENCE</scope>
    <source>
        <strain evidence="2">LMG 31231</strain>
    </source>
</reference>
<evidence type="ECO:0000259" key="1">
    <source>
        <dbReference type="Pfam" id="PF07883"/>
    </source>
</evidence>